<dbReference type="PANTHER" id="PTHR21621:SF0">
    <property type="entry name" value="BETA-CITRYLGLUTAMATE SYNTHASE B-RELATED"/>
    <property type="match status" value="1"/>
</dbReference>
<dbReference type="GO" id="GO:0009432">
    <property type="term" value="P:SOS response"/>
    <property type="evidence" value="ECO:0007669"/>
    <property type="project" value="TreeGrafter"/>
</dbReference>
<protein>
    <submittedName>
        <fullName evidence="2">ATP-grasp ribosomal peptide maturase</fullName>
    </submittedName>
</protein>
<dbReference type="NCBIfam" id="TIGR04187">
    <property type="entry name" value="GRASP_SAV_5884"/>
    <property type="match status" value="1"/>
</dbReference>
<dbReference type="GO" id="GO:0005737">
    <property type="term" value="C:cytoplasm"/>
    <property type="evidence" value="ECO:0007669"/>
    <property type="project" value="TreeGrafter"/>
</dbReference>
<evidence type="ECO:0000259" key="1">
    <source>
        <dbReference type="Pfam" id="PF21068"/>
    </source>
</evidence>
<proteinExistence type="predicted"/>
<dbReference type="GO" id="GO:0018169">
    <property type="term" value="F:ribosomal S6-glutamic acid ligase activity"/>
    <property type="evidence" value="ECO:0007669"/>
    <property type="project" value="TreeGrafter"/>
</dbReference>
<gene>
    <name evidence="2" type="primary">tgmB</name>
    <name evidence="2" type="ORF">FF041_18995</name>
</gene>
<evidence type="ECO:0000313" key="3">
    <source>
        <dbReference type="Proteomes" id="UP000419138"/>
    </source>
</evidence>
<dbReference type="InterPro" id="IPR048936">
    <property type="entry name" value="MvdD-like_ATPgrasp"/>
</dbReference>
<dbReference type="AlphaFoldDB" id="A0A646KJ17"/>
<dbReference type="Pfam" id="PF21068">
    <property type="entry name" value="ATPgraspMvdD"/>
    <property type="match status" value="1"/>
</dbReference>
<reference evidence="2 3" key="1">
    <citation type="submission" date="2019-05" db="EMBL/GenBank/DDBJ databases">
        <title>Comparative genomics and metabolomics analyses of clavulanic acid producing Streptomyces species provides insight into specialized metabolism and evolution of beta-lactam biosynthetic gene clusters.</title>
        <authorList>
            <person name="Moore M.A."/>
            <person name="Cruz-Morales P."/>
            <person name="Barona Gomez F."/>
            <person name="Kapil T."/>
        </authorList>
    </citation>
    <scope>NUCLEOTIDE SEQUENCE [LARGE SCALE GENOMIC DNA]</scope>
    <source>
        <strain evidence="2 3">NRRL 5741</strain>
    </source>
</reference>
<dbReference type="Gene3D" id="3.30.470.20">
    <property type="entry name" value="ATP-grasp fold, B domain"/>
    <property type="match status" value="1"/>
</dbReference>
<keyword evidence="3" id="KW-1185">Reference proteome</keyword>
<evidence type="ECO:0000313" key="2">
    <source>
        <dbReference type="EMBL" id="MQT02213.1"/>
    </source>
</evidence>
<feature type="domain" description="MvdD-like pre-ATP grasp" evidence="1">
    <location>
        <begin position="14"/>
        <end position="117"/>
    </location>
</feature>
<dbReference type="Proteomes" id="UP000419138">
    <property type="component" value="Unassembled WGS sequence"/>
</dbReference>
<accession>A0A646KJ17</accession>
<organism evidence="2 3">
    <name type="scientific">Streptomyces jumonjinensis</name>
    <dbReference type="NCBI Taxonomy" id="1945"/>
    <lineage>
        <taxon>Bacteria</taxon>
        <taxon>Bacillati</taxon>
        <taxon>Actinomycetota</taxon>
        <taxon>Actinomycetes</taxon>
        <taxon>Kitasatosporales</taxon>
        <taxon>Streptomycetaceae</taxon>
        <taxon>Streptomyces</taxon>
    </lineage>
</organism>
<comment type="caution">
    <text evidence="2">The sequence shown here is derived from an EMBL/GenBank/DDBJ whole genome shotgun (WGS) entry which is preliminary data.</text>
</comment>
<dbReference type="InterPro" id="IPR026449">
    <property type="entry name" value="GRASP_SAV_5884"/>
</dbReference>
<dbReference type="RefSeq" id="WP_323392115.1">
    <property type="nucleotide sequence ID" value="NZ_JBEPDZ010000026.1"/>
</dbReference>
<dbReference type="SUPFAM" id="SSF56059">
    <property type="entry name" value="Glutathione synthetase ATP-binding domain-like"/>
    <property type="match status" value="1"/>
</dbReference>
<name>A0A646KJ17_STRJU</name>
<sequence>MSTHRPVVVLTGLNDPTSDYVIRELNDRGVPVARFDSGTDPVTFSAFAAPGQPWTGPLTTEHRALDLRDVRAVYHRRPSLFTAPDHLDAQQRTFVTAHARHGLGGVLGALDCLYVNHPHRNLAAEFKPRQIAEAARAGLAVPPTLITNDPSAARAFAKEHGPVVFKPLRSTTYVEDGERRTIWVRAVDPEEIDDRVSACPHLFQQAVDKVADVRVAVVGDQAFASRVAVDGDHLDWRWDYERISFSPVEVPADVRTRILRFMNALGLVFGAFDFGLGQDGRWWMYECNPNGQWAFVDPPTRIAIASAIADALEKGSPT</sequence>
<dbReference type="PANTHER" id="PTHR21621">
    <property type="entry name" value="RIBOSOMAL PROTEIN S6 MODIFICATION PROTEIN"/>
    <property type="match status" value="1"/>
</dbReference>
<dbReference type="EMBL" id="VCLA01000150">
    <property type="protein sequence ID" value="MQT02213.1"/>
    <property type="molecule type" value="Genomic_DNA"/>
</dbReference>